<evidence type="ECO:0000256" key="1">
    <source>
        <dbReference type="ARBA" id="ARBA00023115"/>
    </source>
</evidence>
<dbReference type="Proteomes" id="UP000562984">
    <property type="component" value="Unassembled WGS sequence"/>
</dbReference>
<dbReference type="RefSeq" id="WP_171198097.1">
    <property type="nucleotide sequence ID" value="NZ_JABEND010000001.1"/>
</dbReference>
<dbReference type="NCBIfam" id="NF037959">
    <property type="entry name" value="MFS_SpdSyn"/>
    <property type="match status" value="1"/>
</dbReference>
<dbReference type="GO" id="GO:0006596">
    <property type="term" value="P:polyamine biosynthetic process"/>
    <property type="evidence" value="ECO:0007669"/>
    <property type="project" value="UniProtKB-KW"/>
</dbReference>
<gene>
    <name evidence="3" type="ORF">HKD39_01765</name>
</gene>
<keyword evidence="4" id="KW-1185">Reference proteome</keyword>
<reference evidence="3 4" key="1">
    <citation type="submission" date="2020-05" db="EMBL/GenBank/DDBJ databases">
        <title>Nakamurella sp. DB0629 isolated from air conditioner.</title>
        <authorList>
            <person name="Kim D.H."/>
            <person name="Kim D.-U."/>
        </authorList>
    </citation>
    <scope>NUCLEOTIDE SEQUENCE [LARGE SCALE GENOMIC DNA]</scope>
    <source>
        <strain evidence="3 4">DB0629</strain>
    </source>
</reference>
<name>A0A849A319_9ACTN</name>
<accession>A0A849A319</accession>
<evidence type="ECO:0000313" key="4">
    <source>
        <dbReference type="Proteomes" id="UP000562984"/>
    </source>
</evidence>
<dbReference type="SUPFAM" id="SSF53335">
    <property type="entry name" value="S-adenosyl-L-methionine-dependent methyltransferases"/>
    <property type="match status" value="1"/>
</dbReference>
<dbReference type="PANTHER" id="PTHR43317">
    <property type="entry name" value="THERMOSPERMINE SYNTHASE ACAULIS5"/>
    <property type="match status" value="1"/>
</dbReference>
<evidence type="ECO:0000313" key="3">
    <source>
        <dbReference type="EMBL" id="NNG34467.1"/>
    </source>
</evidence>
<dbReference type="CDD" id="cd02440">
    <property type="entry name" value="AdoMet_MTases"/>
    <property type="match status" value="1"/>
</dbReference>
<dbReference type="InterPro" id="IPR029063">
    <property type="entry name" value="SAM-dependent_MTases_sf"/>
</dbReference>
<protein>
    <submittedName>
        <fullName evidence="3">Fused MFS/spermidine synthase</fullName>
    </submittedName>
</protein>
<organism evidence="3 4">
    <name type="scientific">Nakamurella aerolata</name>
    <dbReference type="NCBI Taxonomy" id="1656892"/>
    <lineage>
        <taxon>Bacteria</taxon>
        <taxon>Bacillati</taxon>
        <taxon>Actinomycetota</taxon>
        <taxon>Actinomycetes</taxon>
        <taxon>Nakamurellales</taxon>
        <taxon>Nakamurellaceae</taxon>
        <taxon>Nakamurella</taxon>
    </lineage>
</organism>
<dbReference type="Gene3D" id="3.40.50.150">
    <property type="entry name" value="Vaccinia Virus protein VP39"/>
    <property type="match status" value="1"/>
</dbReference>
<comment type="caution">
    <text evidence="3">The sequence shown here is derived from an EMBL/GenBank/DDBJ whole genome shotgun (WGS) entry which is preliminary data.</text>
</comment>
<sequence length="288" mass="31268">MPDETVPDGWNSPEGSDSTLPAGSEILYSGRTDYAEARIERDPACSSGRLLFLDGVAASYIDLDDADHLEFLYIQRFAAMLGVLWPEPQPLRVTHVGGAAASLARYLGESRPHSSQLVYEYDGALVELARRELGLLTFPGLKVKTGDARARMDRRSPGSADVVIGDAFVGRKVPEALRGTDYLSQVANVLADGGVYLLNTIEGPDLFGARRHAATLQRQFRTVFCTTDPDVLAGRNSGNVLFLATDREKFTFPLGALVRVCTTGSYPDQVIRPDEIADFIGDAQPYPG</sequence>
<evidence type="ECO:0000256" key="2">
    <source>
        <dbReference type="SAM" id="MobiDB-lite"/>
    </source>
</evidence>
<dbReference type="EMBL" id="JABEND010000001">
    <property type="protein sequence ID" value="NNG34467.1"/>
    <property type="molecule type" value="Genomic_DNA"/>
</dbReference>
<proteinExistence type="predicted"/>
<dbReference type="PANTHER" id="PTHR43317:SF1">
    <property type="entry name" value="THERMOSPERMINE SYNTHASE ACAULIS5"/>
    <property type="match status" value="1"/>
</dbReference>
<keyword evidence="1" id="KW-0620">Polyamine biosynthesis</keyword>
<feature type="region of interest" description="Disordered" evidence="2">
    <location>
        <begin position="1"/>
        <end position="22"/>
    </location>
</feature>
<dbReference type="AlphaFoldDB" id="A0A849A319"/>